<dbReference type="RefSeq" id="WP_054913166.1">
    <property type="nucleotide sequence ID" value="NZ_BQIO01000051.1"/>
</dbReference>
<reference evidence="3 4" key="1">
    <citation type="submission" date="2020-07" db="EMBL/GenBank/DDBJ databases">
        <title>Diversity of carbapenemase encoding genes among Pseudomonas putida group clinical isolates in a tertiary Brazilian hospital.</title>
        <authorList>
            <person name="Alberto-Lei F."/>
            <person name="Nodari C.S."/>
            <person name="Streling A.P."/>
            <person name="Paulino J.T."/>
            <person name="Bessa-Neto F.O."/>
            <person name="Cayo R."/>
            <person name="Gales A.C."/>
        </authorList>
    </citation>
    <scope>NUCLEOTIDE SEQUENCE [LARGE SCALE GENOMIC DNA]</scope>
    <source>
        <strain evidence="3 4">12815</strain>
    </source>
</reference>
<dbReference type="InterPro" id="IPR015002">
    <property type="entry name" value="T6SS_Tdi1_C"/>
</dbReference>
<dbReference type="InterPro" id="IPR014983">
    <property type="entry name" value="GAD-rel"/>
</dbReference>
<organism evidence="3 4">
    <name type="scientific">Pseudomonas juntendi</name>
    <dbReference type="NCBI Taxonomy" id="2666183"/>
    <lineage>
        <taxon>Bacteria</taxon>
        <taxon>Pseudomonadati</taxon>
        <taxon>Pseudomonadota</taxon>
        <taxon>Gammaproteobacteria</taxon>
        <taxon>Pseudomonadales</taxon>
        <taxon>Pseudomonadaceae</taxon>
        <taxon>Pseudomonas</taxon>
    </lineage>
</organism>
<feature type="domain" description="T6SS immunity protein Tdi1 C-terminal" evidence="2">
    <location>
        <begin position="126"/>
        <end position="194"/>
    </location>
</feature>
<evidence type="ECO:0000313" key="4">
    <source>
        <dbReference type="Proteomes" id="UP000545074"/>
    </source>
</evidence>
<dbReference type="Proteomes" id="UP000545074">
    <property type="component" value="Unassembled WGS sequence"/>
</dbReference>
<evidence type="ECO:0000259" key="2">
    <source>
        <dbReference type="Pfam" id="PF08906"/>
    </source>
</evidence>
<dbReference type="Pfam" id="PF08887">
    <property type="entry name" value="GAD-like"/>
    <property type="match status" value="1"/>
</dbReference>
<sequence length="205" mass="23307">MDEIFSIFIESIGKPMYRQEVPPSSIRRYTGKLPDKLLEYWAEHGWSGYGEGIFWTVNPQEYEGVVDSWLEDTPLAIRDNYHLIARSVFGDLYLFGEKTGFSLKITAAISHYTGSLHATAANEMDRAVQNFFLTVDKEYNDFDGMFDSALKKLGTPKHDEMFAFVPALTLGGQATLKNLEKVKTLEHLVLLSQIAELQPYSFSDF</sequence>
<evidence type="ECO:0000313" key="3">
    <source>
        <dbReference type="EMBL" id="MBA6100285.1"/>
    </source>
</evidence>
<accession>A0A7W2QBV5</accession>
<dbReference type="Pfam" id="PF08906">
    <property type="entry name" value="T6SS_Tdi1_C"/>
    <property type="match status" value="1"/>
</dbReference>
<gene>
    <name evidence="3" type="ORF">H4C80_24655</name>
</gene>
<feature type="domain" description="GAD-related" evidence="1">
    <location>
        <begin position="4"/>
        <end position="107"/>
    </location>
</feature>
<dbReference type="AlphaFoldDB" id="A0A7W2QBV5"/>
<comment type="caution">
    <text evidence="3">The sequence shown here is derived from an EMBL/GenBank/DDBJ whole genome shotgun (WGS) entry which is preliminary data.</text>
</comment>
<name>A0A7W2QBV5_9PSED</name>
<protein>
    <submittedName>
        <fullName evidence="3">DUF1851 domain-containing protein</fullName>
    </submittedName>
</protein>
<evidence type="ECO:0000259" key="1">
    <source>
        <dbReference type="Pfam" id="PF08887"/>
    </source>
</evidence>
<proteinExistence type="predicted"/>
<dbReference type="EMBL" id="JACGCX010000027">
    <property type="protein sequence ID" value="MBA6100285.1"/>
    <property type="molecule type" value="Genomic_DNA"/>
</dbReference>